<dbReference type="OrthoDB" id="443318at2759"/>
<protein>
    <submittedName>
        <fullName evidence="2">Uncharacterized protein</fullName>
    </submittedName>
</protein>
<keyword evidence="3" id="KW-1185">Reference proteome</keyword>
<comment type="similarity">
    <text evidence="1">Belongs to the peptidase S10 family.</text>
</comment>
<proteinExistence type="inferred from homology"/>
<dbReference type="AlphaFoldDB" id="A0A9Q1LQX0"/>
<gene>
    <name evidence="2" type="ORF">K7X08_026491</name>
</gene>
<reference evidence="3" key="1">
    <citation type="journal article" date="2023" name="Proc. Natl. Acad. Sci. U.S.A.">
        <title>Genomic and structural basis for evolution of tropane alkaloid biosynthesis.</title>
        <authorList>
            <person name="Wanga Y.-J."/>
            <person name="Taina T."/>
            <person name="Yua J.-Y."/>
            <person name="Lia J."/>
            <person name="Xua B."/>
            <person name="Chenc J."/>
            <person name="D'Auriad J.C."/>
            <person name="Huanga J.-P."/>
            <person name="Huanga S.-X."/>
        </authorList>
    </citation>
    <scope>NUCLEOTIDE SEQUENCE [LARGE SCALE GENOMIC DNA]</scope>
    <source>
        <strain evidence="3">cv. KIB-2019</strain>
    </source>
</reference>
<dbReference type="SUPFAM" id="SSF53474">
    <property type="entry name" value="alpha/beta-Hydrolases"/>
    <property type="match status" value="1"/>
</dbReference>
<dbReference type="GO" id="GO:0006508">
    <property type="term" value="P:proteolysis"/>
    <property type="evidence" value="ECO:0007669"/>
    <property type="project" value="InterPro"/>
</dbReference>
<accession>A0A9Q1LQX0</accession>
<organism evidence="2 3">
    <name type="scientific">Anisodus acutangulus</name>
    <dbReference type="NCBI Taxonomy" id="402998"/>
    <lineage>
        <taxon>Eukaryota</taxon>
        <taxon>Viridiplantae</taxon>
        <taxon>Streptophyta</taxon>
        <taxon>Embryophyta</taxon>
        <taxon>Tracheophyta</taxon>
        <taxon>Spermatophyta</taxon>
        <taxon>Magnoliopsida</taxon>
        <taxon>eudicotyledons</taxon>
        <taxon>Gunneridae</taxon>
        <taxon>Pentapetalae</taxon>
        <taxon>asterids</taxon>
        <taxon>lamiids</taxon>
        <taxon>Solanales</taxon>
        <taxon>Solanaceae</taxon>
        <taxon>Solanoideae</taxon>
        <taxon>Hyoscyameae</taxon>
        <taxon>Anisodus</taxon>
    </lineage>
</organism>
<dbReference type="Gene3D" id="3.40.50.1820">
    <property type="entry name" value="alpha/beta hydrolase"/>
    <property type="match status" value="1"/>
</dbReference>
<comment type="caution">
    <text evidence="2">The sequence shown here is derived from an EMBL/GenBank/DDBJ whole genome shotgun (WGS) entry which is preliminary data.</text>
</comment>
<name>A0A9Q1LQX0_9SOLA</name>
<dbReference type="Pfam" id="PF00450">
    <property type="entry name" value="Peptidase_S10"/>
    <property type="match status" value="1"/>
</dbReference>
<evidence type="ECO:0000256" key="1">
    <source>
        <dbReference type="ARBA" id="ARBA00009431"/>
    </source>
</evidence>
<dbReference type="InterPro" id="IPR029058">
    <property type="entry name" value="AB_hydrolase_fold"/>
</dbReference>
<evidence type="ECO:0000313" key="2">
    <source>
        <dbReference type="EMBL" id="KAJ8540102.1"/>
    </source>
</evidence>
<dbReference type="Proteomes" id="UP001152561">
    <property type="component" value="Unassembled WGS sequence"/>
</dbReference>
<sequence>MLAQVLRKVAMDEPSAIRYIGAGEADEVQLFYYFINLQSNPKTDPLIYWFTGGPDGSPLTAILLELGLLNWMLARIMGACQRCL</sequence>
<dbReference type="GO" id="GO:0004185">
    <property type="term" value="F:serine-type carboxypeptidase activity"/>
    <property type="evidence" value="ECO:0007669"/>
    <property type="project" value="InterPro"/>
</dbReference>
<dbReference type="EMBL" id="JAJAGQ010000016">
    <property type="protein sequence ID" value="KAJ8540102.1"/>
    <property type="molecule type" value="Genomic_DNA"/>
</dbReference>
<evidence type="ECO:0000313" key="3">
    <source>
        <dbReference type="Proteomes" id="UP001152561"/>
    </source>
</evidence>
<dbReference type="InterPro" id="IPR001563">
    <property type="entry name" value="Peptidase_S10"/>
</dbReference>